<sequence length="274" mass="30064">MRLGSVEHGGRAAFEGARELLERSTIVHGGPRDAGHFFFGDVHSLGAEEEKVARAELDIEWVDAHPGLRESPEPVGDDVQRDLRRVDVAGLRHAIRDEVQVMLDHETLEVVGARAEQERAPDPHVDPTHASAFDGGGNTPDQEAVDTVMLRDVGHDPVDLREHRSEITRERRRISEVRRARLVHALGPSMQLHRAGPVTVVGEPLGGSHEPELRANAREWLDERTHGQACAEPPRAGPPHSVSDDEQSLSGSGADVDRPSDCRAKRIGPGSIRW</sequence>
<reference evidence="2 3" key="1">
    <citation type="submission" date="2021-04" db="EMBL/GenBank/DDBJ databases">
        <title>Genome analysis of Polyangium sp.</title>
        <authorList>
            <person name="Li Y."/>
            <person name="Wang J."/>
        </authorList>
    </citation>
    <scope>NUCLEOTIDE SEQUENCE [LARGE SCALE GENOMIC DNA]</scope>
    <source>
        <strain evidence="2 3">SDU14</strain>
    </source>
</reference>
<comment type="caution">
    <text evidence="2">The sequence shown here is derived from an EMBL/GenBank/DDBJ whole genome shotgun (WGS) entry which is preliminary data.</text>
</comment>
<dbReference type="RefSeq" id="WP_272421603.1">
    <property type="nucleotide sequence ID" value="NZ_JAGTJJ010000029.1"/>
</dbReference>
<name>A0A9X3X7A8_9BACT</name>
<evidence type="ECO:0000256" key="1">
    <source>
        <dbReference type="SAM" id="MobiDB-lite"/>
    </source>
</evidence>
<organism evidence="2 3">
    <name type="scientific">Polyangium jinanense</name>
    <dbReference type="NCBI Taxonomy" id="2829994"/>
    <lineage>
        <taxon>Bacteria</taxon>
        <taxon>Pseudomonadati</taxon>
        <taxon>Myxococcota</taxon>
        <taxon>Polyangia</taxon>
        <taxon>Polyangiales</taxon>
        <taxon>Polyangiaceae</taxon>
        <taxon>Polyangium</taxon>
    </lineage>
</organism>
<keyword evidence="3" id="KW-1185">Reference proteome</keyword>
<evidence type="ECO:0000313" key="2">
    <source>
        <dbReference type="EMBL" id="MDC3985527.1"/>
    </source>
</evidence>
<feature type="region of interest" description="Disordered" evidence="1">
    <location>
        <begin position="115"/>
        <end position="138"/>
    </location>
</feature>
<feature type="compositionally biased region" description="Basic and acidic residues" evidence="1">
    <location>
        <begin position="255"/>
        <end position="264"/>
    </location>
</feature>
<evidence type="ECO:0000313" key="3">
    <source>
        <dbReference type="Proteomes" id="UP001151081"/>
    </source>
</evidence>
<dbReference type="Proteomes" id="UP001151081">
    <property type="component" value="Unassembled WGS sequence"/>
</dbReference>
<feature type="region of interest" description="Disordered" evidence="1">
    <location>
        <begin position="223"/>
        <end position="274"/>
    </location>
</feature>
<proteinExistence type="predicted"/>
<dbReference type="EMBL" id="JAGTJJ010000029">
    <property type="protein sequence ID" value="MDC3985527.1"/>
    <property type="molecule type" value="Genomic_DNA"/>
</dbReference>
<gene>
    <name evidence="2" type="ORF">KEG57_33920</name>
</gene>
<accession>A0A9X3X7A8</accession>
<protein>
    <submittedName>
        <fullName evidence="2">Uncharacterized protein</fullName>
    </submittedName>
</protein>
<feature type="compositionally biased region" description="Basic and acidic residues" evidence="1">
    <location>
        <begin position="115"/>
        <end position="127"/>
    </location>
</feature>
<dbReference type="AlphaFoldDB" id="A0A9X3X7A8"/>